<proteinExistence type="predicted"/>
<dbReference type="RefSeq" id="WP_148765519.1">
    <property type="nucleotide sequence ID" value="NZ_VSRQ01000007.1"/>
</dbReference>
<evidence type="ECO:0000313" key="2">
    <source>
        <dbReference type="EMBL" id="TYK45144.1"/>
    </source>
</evidence>
<dbReference type="AlphaFoldDB" id="A0A5D3FB60"/>
<keyword evidence="3" id="KW-1185">Reference proteome</keyword>
<protein>
    <submittedName>
        <fullName evidence="2">Uncharacterized protein</fullName>
    </submittedName>
</protein>
<accession>A0A5D3FB60</accession>
<evidence type="ECO:0000256" key="1">
    <source>
        <dbReference type="SAM" id="MobiDB-lite"/>
    </source>
</evidence>
<feature type="region of interest" description="Disordered" evidence="1">
    <location>
        <begin position="108"/>
        <end position="134"/>
    </location>
</feature>
<reference evidence="2 3" key="1">
    <citation type="submission" date="2019-08" db="EMBL/GenBank/DDBJ databases">
        <title>Actinomadura sp. nov. CYP1-5 isolated from mountain soil.</title>
        <authorList>
            <person name="Songsumanus A."/>
            <person name="Kuncharoen N."/>
            <person name="Kudo T."/>
            <person name="Yuki M."/>
            <person name="Igarashi Y."/>
            <person name="Tanasupawat S."/>
        </authorList>
    </citation>
    <scope>NUCLEOTIDE SEQUENCE [LARGE SCALE GENOMIC DNA]</scope>
    <source>
        <strain evidence="2 3">CYP1-5</strain>
    </source>
</reference>
<dbReference type="EMBL" id="VSRQ01000007">
    <property type="protein sequence ID" value="TYK45144.1"/>
    <property type="molecule type" value="Genomic_DNA"/>
</dbReference>
<feature type="compositionally biased region" description="Polar residues" evidence="1">
    <location>
        <begin position="114"/>
        <end position="134"/>
    </location>
</feature>
<gene>
    <name evidence="2" type="ORF">FXF68_31175</name>
</gene>
<name>A0A5D3FB60_9ACTN</name>
<sequence length="303" mass="29911">MAHLGTIGTATLSTTSSSITITLSAGAPVGSTVLLGIAWDAAAGGVPTIASVTDSRGNSWSTTPDMSVAAGTTVAVGGLRARVTTALLTGDTITVTISGAARGRWAAQADAHSEVNTTPLDKTASNAPGSSASLSTGVTAATTQANELVVAVFAFGSGRTVTVPSGWAAGPKVETTAGSGDRALLVAHRYVSATGTQEGTLGLSSASTYAAAVATYKYTPSGPPAVRISQVSFEVPNPSDAPLVRISQVAFEVPAATVGAVRIAQVSLEVPAAPGQRPPTGIKVLSDGVLQEAGLSVATQGEV</sequence>
<organism evidence="2 3">
    <name type="scientific">Actinomadura decatromicini</name>
    <dbReference type="NCBI Taxonomy" id="2604572"/>
    <lineage>
        <taxon>Bacteria</taxon>
        <taxon>Bacillati</taxon>
        <taxon>Actinomycetota</taxon>
        <taxon>Actinomycetes</taxon>
        <taxon>Streptosporangiales</taxon>
        <taxon>Thermomonosporaceae</taxon>
        <taxon>Actinomadura</taxon>
    </lineage>
</organism>
<dbReference type="Proteomes" id="UP000323505">
    <property type="component" value="Unassembled WGS sequence"/>
</dbReference>
<evidence type="ECO:0000313" key="3">
    <source>
        <dbReference type="Proteomes" id="UP000323505"/>
    </source>
</evidence>
<comment type="caution">
    <text evidence="2">The sequence shown here is derived from an EMBL/GenBank/DDBJ whole genome shotgun (WGS) entry which is preliminary data.</text>
</comment>